<dbReference type="RefSeq" id="WP_004429179.1">
    <property type="nucleotide sequence ID" value="NZ_ALPT02000003.1"/>
</dbReference>
<accession>A0A4V3X875</accession>
<dbReference type="Pfam" id="PF01844">
    <property type="entry name" value="HNH"/>
    <property type="match status" value="1"/>
</dbReference>
<dbReference type="GO" id="GO:0004519">
    <property type="term" value="F:endonuclease activity"/>
    <property type="evidence" value="ECO:0007669"/>
    <property type="project" value="InterPro"/>
</dbReference>
<dbReference type="InterPro" id="IPR003615">
    <property type="entry name" value="HNH_nuc"/>
</dbReference>
<comment type="caution">
    <text evidence="2">The sequence shown here is derived from an EMBL/GenBank/DDBJ whole genome shotgun (WGS) entry which is preliminary data.</text>
</comment>
<evidence type="ECO:0000259" key="1">
    <source>
        <dbReference type="Pfam" id="PF01844"/>
    </source>
</evidence>
<dbReference type="OrthoDB" id="9779761at2"/>
<dbReference type="CDD" id="cd00085">
    <property type="entry name" value="HNHc"/>
    <property type="match status" value="1"/>
</dbReference>
<dbReference type="AlphaFoldDB" id="A0A4V3X875"/>
<sequence length="256" mass="30415">MKEALNYYPTNVQSFTVDEWFAMLQEDNCFSPILMEAIYTLMFEMDGSGSAKQISEITGRPYQTYNRSMVETVKNLRNKGYIFVEDIRKRSKKERYWSHFYNGYYKDKLFIWEIKDSLHTAFTKFISENEESGFSIVYNEKTNKVEAVEGIRRQRIHYQVERNSVIVNYAKREFVKKNGSLFCEACNFSFKKSYGIDFIEGHHVLPLYMGERITKGIDLMMLCANCHRAVHSKKWNDKPVDCFLDYMKKQMIKTNF</sequence>
<feature type="domain" description="HNH" evidence="1">
    <location>
        <begin position="183"/>
        <end position="233"/>
    </location>
</feature>
<evidence type="ECO:0000313" key="3">
    <source>
        <dbReference type="Proteomes" id="UP000297014"/>
    </source>
</evidence>
<dbReference type="Proteomes" id="UP000297014">
    <property type="component" value="Unassembled WGS sequence"/>
</dbReference>
<dbReference type="EMBL" id="JALP01000255">
    <property type="protein sequence ID" value="THG89202.1"/>
    <property type="molecule type" value="Genomic_DNA"/>
</dbReference>
<protein>
    <recommendedName>
        <fullName evidence="1">HNH domain-containing protein</fullName>
    </recommendedName>
</protein>
<name>A0A4V3X875_ALKAL</name>
<gene>
    <name evidence="2" type="ORF">AJ85_19015</name>
</gene>
<proteinExistence type="predicted"/>
<dbReference type="InterPro" id="IPR002711">
    <property type="entry name" value="HNH"/>
</dbReference>
<dbReference type="GO" id="GO:0003676">
    <property type="term" value="F:nucleic acid binding"/>
    <property type="evidence" value="ECO:0007669"/>
    <property type="project" value="InterPro"/>
</dbReference>
<reference evidence="2 3" key="1">
    <citation type="submission" date="2014-01" db="EMBL/GenBank/DDBJ databases">
        <title>Draft genome sequencing of Bacillus alcalophilus CGMCC 1.3604.</title>
        <authorList>
            <person name="Yang J."/>
            <person name="Diao L."/>
            <person name="Yang S."/>
        </authorList>
    </citation>
    <scope>NUCLEOTIDE SEQUENCE [LARGE SCALE GENOMIC DNA]</scope>
    <source>
        <strain evidence="2 3">CGMCC 1.3604</strain>
    </source>
</reference>
<organism evidence="2 3">
    <name type="scientific">Alkalihalobacillus alcalophilus ATCC 27647 = CGMCC 1.3604</name>
    <dbReference type="NCBI Taxonomy" id="1218173"/>
    <lineage>
        <taxon>Bacteria</taxon>
        <taxon>Bacillati</taxon>
        <taxon>Bacillota</taxon>
        <taxon>Bacilli</taxon>
        <taxon>Bacillales</taxon>
        <taxon>Bacillaceae</taxon>
        <taxon>Alkalihalobacillus</taxon>
    </lineage>
</organism>
<evidence type="ECO:0000313" key="2">
    <source>
        <dbReference type="EMBL" id="THG89202.1"/>
    </source>
</evidence>
<dbReference type="GO" id="GO:0008270">
    <property type="term" value="F:zinc ion binding"/>
    <property type="evidence" value="ECO:0007669"/>
    <property type="project" value="InterPro"/>
</dbReference>